<gene>
    <name evidence="7" type="ORF">GON03_08835</name>
</gene>
<dbReference type="Proteomes" id="UP000473525">
    <property type="component" value="Unassembled WGS sequence"/>
</dbReference>
<keyword evidence="3" id="KW-0731">Sigma factor</keyword>
<keyword evidence="2" id="KW-0805">Transcription regulation</keyword>
<dbReference type="Gene3D" id="1.10.10.10">
    <property type="entry name" value="Winged helix-like DNA-binding domain superfamily/Winged helix DNA-binding domain"/>
    <property type="match status" value="1"/>
</dbReference>
<evidence type="ECO:0000313" key="7">
    <source>
        <dbReference type="EMBL" id="MVQ49287.1"/>
    </source>
</evidence>
<evidence type="ECO:0000256" key="2">
    <source>
        <dbReference type="ARBA" id="ARBA00023015"/>
    </source>
</evidence>
<comment type="similarity">
    <text evidence="1">Belongs to the sigma-70 factor family. ECF subfamily.</text>
</comment>
<dbReference type="Gene3D" id="1.10.1740.10">
    <property type="match status" value="1"/>
</dbReference>
<sequence length="402" mass="43677">MSPIEQLLREEWGRLLALLVAQYRRLDLAEDGLADAFEAAARTWTVAPANPPAWLLTAARRRIVDRLRAEAVAARKLPLLAVEASLQEEAQAFMADTDEPLVDERLRLVLLCAHPSLAPESAAALTLRLVLGVPTEDVARLFLVPTPTMAARLTRARKSLAGRSFEVPADLGPRVGLVADVAYLAFTAGYAPGSGPDVVRAELAGEAVRLVRVLRAVVPYTEVELEALLALMLLQHSRRDARVADGRLVLLPDQDRTRWRTDEITEALALLRPWLDAPPSPYLLQALIAAEHAIARSAEETAWDRIVLRYAELEELTGSPVVRLNRAVAVAEAAGPAAGLAVLDGLVLPGHRLPATRAELLARLGRVEEAVTAYDEAIGRCANQAERAHLVERVSSLRRPPG</sequence>
<protein>
    <submittedName>
        <fullName evidence="7">RNA polymerase subunit sigma-24</fullName>
    </submittedName>
</protein>
<dbReference type="GO" id="GO:0003677">
    <property type="term" value="F:DNA binding"/>
    <property type="evidence" value="ECO:0007669"/>
    <property type="project" value="InterPro"/>
</dbReference>
<dbReference type="InterPro" id="IPR036388">
    <property type="entry name" value="WH-like_DNA-bd_sf"/>
</dbReference>
<dbReference type="Pfam" id="PF08281">
    <property type="entry name" value="Sigma70_r4_2"/>
    <property type="match status" value="1"/>
</dbReference>
<dbReference type="Pfam" id="PF20239">
    <property type="entry name" value="DUF6596"/>
    <property type="match status" value="1"/>
</dbReference>
<reference evidence="7 8" key="1">
    <citation type="submission" date="2019-12" db="EMBL/GenBank/DDBJ databases">
        <authorList>
            <person name="Huq M.A."/>
        </authorList>
    </citation>
    <scope>NUCLEOTIDE SEQUENCE [LARGE SCALE GENOMIC DNA]</scope>
    <source>
        <strain evidence="7 8">MAH-18</strain>
    </source>
</reference>
<comment type="caution">
    <text evidence="7">The sequence shown here is derived from an EMBL/GenBank/DDBJ whole genome shotgun (WGS) entry which is preliminary data.</text>
</comment>
<dbReference type="EMBL" id="WSEK01000004">
    <property type="protein sequence ID" value="MVQ49287.1"/>
    <property type="molecule type" value="Genomic_DNA"/>
</dbReference>
<organism evidence="7 8">
    <name type="scientific">Nocardioides agri</name>
    <dbReference type="NCBI Taxonomy" id="2682843"/>
    <lineage>
        <taxon>Bacteria</taxon>
        <taxon>Bacillati</taxon>
        <taxon>Actinomycetota</taxon>
        <taxon>Actinomycetes</taxon>
        <taxon>Propionibacteriales</taxon>
        <taxon>Nocardioidaceae</taxon>
        <taxon>Nocardioides</taxon>
    </lineage>
</organism>
<dbReference type="GO" id="GO:0016987">
    <property type="term" value="F:sigma factor activity"/>
    <property type="evidence" value="ECO:0007669"/>
    <property type="project" value="UniProtKB-KW"/>
</dbReference>
<dbReference type="InterPro" id="IPR013249">
    <property type="entry name" value="RNA_pol_sigma70_r4_t2"/>
</dbReference>
<evidence type="ECO:0000256" key="3">
    <source>
        <dbReference type="ARBA" id="ARBA00023082"/>
    </source>
</evidence>
<evidence type="ECO:0000256" key="1">
    <source>
        <dbReference type="ARBA" id="ARBA00010641"/>
    </source>
</evidence>
<name>A0A6L6XRS4_9ACTN</name>
<keyword evidence="4" id="KW-0804">Transcription</keyword>
<evidence type="ECO:0000256" key="4">
    <source>
        <dbReference type="ARBA" id="ARBA00023163"/>
    </source>
</evidence>
<evidence type="ECO:0000313" key="8">
    <source>
        <dbReference type="Proteomes" id="UP000473525"/>
    </source>
</evidence>
<dbReference type="PANTHER" id="PTHR47756:SF2">
    <property type="entry name" value="BLL6612 PROTEIN"/>
    <property type="match status" value="1"/>
</dbReference>
<proteinExistence type="inferred from homology"/>
<keyword evidence="8" id="KW-1185">Reference proteome</keyword>
<dbReference type="PANTHER" id="PTHR47756">
    <property type="entry name" value="BLL6612 PROTEIN-RELATED"/>
    <property type="match status" value="1"/>
</dbReference>
<feature type="domain" description="RNA polymerase sigma factor 70 region 4 type 2" evidence="5">
    <location>
        <begin position="109"/>
        <end position="160"/>
    </location>
</feature>
<dbReference type="InterPro" id="IPR013325">
    <property type="entry name" value="RNA_pol_sigma_r2"/>
</dbReference>
<accession>A0A6L6XRS4</accession>
<dbReference type="InterPro" id="IPR046531">
    <property type="entry name" value="DUF6596"/>
</dbReference>
<dbReference type="GO" id="GO:0006352">
    <property type="term" value="P:DNA-templated transcription initiation"/>
    <property type="evidence" value="ECO:0007669"/>
    <property type="project" value="InterPro"/>
</dbReference>
<feature type="domain" description="DUF6596" evidence="6">
    <location>
        <begin position="174"/>
        <end position="272"/>
    </location>
</feature>
<dbReference type="SUPFAM" id="SSF88946">
    <property type="entry name" value="Sigma2 domain of RNA polymerase sigma factors"/>
    <property type="match status" value="1"/>
</dbReference>
<evidence type="ECO:0000259" key="6">
    <source>
        <dbReference type="Pfam" id="PF20239"/>
    </source>
</evidence>
<evidence type="ECO:0000259" key="5">
    <source>
        <dbReference type="Pfam" id="PF08281"/>
    </source>
</evidence>
<dbReference type="AlphaFoldDB" id="A0A6L6XRS4"/>
<dbReference type="InterPro" id="IPR013324">
    <property type="entry name" value="RNA_pol_sigma_r3/r4-like"/>
</dbReference>
<dbReference type="SUPFAM" id="SSF88659">
    <property type="entry name" value="Sigma3 and sigma4 domains of RNA polymerase sigma factors"/>
    <property type="match status" value="1"/>
</dbReference>